<protein>
    <recommendedName>
        <fullName evidence="1">Pre-C2HC domain-containing protein</fullName>
    </recommendedName>
</protein>
<keyword evidence="3" id="KW-1185">Reference proteome</keyword>
<feature type="domain" description="Pre-C2HC" evidence="1">
    <location>
        <begin position="5"/>
        <end position="61"/>
    </location>
</feature>
<accession>A0A4Y2TY76</accession>
<sequence>MEITEIIQNLEGKGYKIGRATQMKNYKEKKPLPLYLVDEQKYGNFSNIFNEKQICYFKVKVVLYSQRKRQQYALIVPDTFTRQGTAKYGLGASSATAIMQPENSA</sequence>
<name>A0A4Y2TY76_ARAVE</name>
<dbReference type="Pfam" id="PF07530">
    <property type="entry name" value="PRE_C2HC"/>
    <property type="match status" value="1"/>
</dbReference>
<evidence type="ECO:0000259" key="1">
    <source>
        <dbReference type="Pfam" id="PF07530"/>
    </source>
</evidence>
<reference evidence="2 3" key="1">
    <citation type="journal article" date="2019" name="Sci. Rep.">
        <title>Orb-weaving spider Araneus ventricosus genome elucidates the spidroin gene catalogue.</title>
        <authorList>
            <person name="Kono N."/>
            <person name="Nakamura H."/>
            <person name="Ohtoshi R."/>
            <person name="Moran D.A.P."/>
            <person name="Shinohara A."/>
            <person name="Yoshida Y."/>
            <person name="Fujiwara M."/>
            <person name="Mori M."/>
            <person name="Tomita M."/>
            <person name="Arakawa K."/>
        </authorList>
    </citation>
    <scope>NUCLEOTIDE SEQUENCE [LARGE SCALE GENOMIC DNA]</scope>
</reference>
<dbReference type="OrthoDB" id="6593055at2759"/>
<dbReference type="EMBL" id="BGPR01031522">
    <property type="protein sequence ID" value="GBO04654.1"/>
    <property type="molecule type" value="Genomic_DNA"/>
</dbReference>
<gene>
    <name evidence="2" type="ORF">AVEN_268436_1</name>
</gene>
<organism evidence="2 3">
    <name type="scientific">Araneus ventricosus</name>
    <name type="common">Orbweaver spider</name>
    <name type="synonym">Epeira ventricosa</name>
    <dbReference type="NCBI Taxonomy" id="182803"/>
    <lineage>
        <taxon>Eukaryota</taxon>
        <taxon>Metazoa</taxon>
        <taxon>Ecdysozoa</taxon>
        <taxon>Arthropoda</taxon>
        <taxon>Chelicerata</taxon>
        <taxon>Arachnida</taxon>
        <taxon>Araneae</taxon>
        <taxon>Araneomorphae</taxon>
        <taxon>Entelegynae</taxon>
        <taxon>Araneoidea</taxon>
        <taxon>Araneidae</taxon>
        <taxon>Araneus</taxon>
    </lineage>
</organism>
<evidence type="ECO:0000313" key="2">
    <source>
        <dbReference type="EMBL" id="GBO04654.1"/>
    </source>
</evidence>
<dbReference type="InterPro" id="IPR006579">
    <property type="entry name" value="Pre_C2HC_dom"/>
</dbReference>
<proteinExistence type="predicted"/>
<dbReference type="AlphaFoldDB" id="A0A4Y2TY76"/>
<dbReference type="Proteomes" id="UP000499080">
    <property type="component" value="Unassembled WGS sequence"/>
</dbReference>
<comment type="caution">
    <text evidence="2">The sequence shown here is derived from an EMBL/GenBank/DDBJ whole genome shotgun (WGS) entry which is preliminary data.</text>
</comment>
<evidence type="ECO:0000313" key="3">
    <source>
        <dbReference type="Proteomes" id="UP000499080"/>
    </source>
</evidence>